<dbReference type="InterPro" id="IPR009078">
    <property type="entry name" value="Ferritin-like_SF"/>
</dbReference>
<evidence type="ECO:0008006" key="5">
    <source>
        <dbReference type="Google" id="ProtNLM"/>
    </source>
</evidence>
<dbReference type="EMBL" id="BJXQ01000019">
    <property type="protein sequence ID" value="GEN04502.1"/>
    <property type="molecule type" value="Genomic_DNA"/>
</dbReference>
<dbReference type="Proteomes" id="UP000032673">
    <property type="component" value="Unassembled WGS sequence"/>
</dbReference>
<evidence type="ECO:0000313" key="1">
    <source>
        <dbReference type="EMBL" id="GAN63017.1"/>
    </source>
</evidence>
<accession>A0A6N3T5M4</accession>
<gene>
    <name evidence="1" type="ORF">Abin_016_025</name>
    <name evidence="2" type="ORF">AIN02nite_25270</name>
</gene>
<dbReference type="AlphaFoldDB" id="A0A6N3T5M4"/>
<evidence type="ECO:0000313" key="4">
    <source>
        <dbReference type="Proteomes" id="UP000321104"/>
    </source>
</evidence>
<organism evidence="2 4">
    <name type="scientific">Acetobacter indonesiensis</name>
    <dbReference type="NCBI Taxonomy" id="104101"/>
    <lineage>
        <taxon>Bacteria</taxon>
        <taxon>Pseudomonadati</taxon>
        <taxon>Pseudomonadota</taxon>
        <taxon>Alphaproteobacteria</taxon>
        <taxon>Acetobacterales</taxon>
        <taxon>Acetobacteraceae</taxon>
        <taxon>Acetobacter</taxon>
    </lineage>
</organism>
<reference evidence="1 3" key="1">
    <citation type="submission" date="2012-11" db="EMBL/GenBank/DDBJ databases">
        <title>Whole genome sequence of Acetobacter indonesiensis 5H-1.</title>
        <authorList>
            <person name="Azuma Y."/>
            <person name="Higashiura N."/>
            <person name="Hirakawa H."/>
            <person name="Matsushita K."/>
        </authorList>
    </citation>
    <scope>NUCLEOTIDE SEQUENCE [LARGE SCALE GENOMIC DNA]</scope>
    <source>
        <strain evidence="1 3">5H-1</strain>
    </source>
</reference>
<comment type="caution">
    <text evidence="2">The sequence shown here is derived from an EMBL/GenBank/DDBJ whole genome shotgun (WGS) entry which is preliminary data.</text>
</comment>
<proteinExistence type="predicted"/>
<dbReference type="Proteomes" id="UP000321104">
    <property type="component" value="Unassembled WGS sequence"/>
</dbReference>
<keyword evidence="3" id="KW-1185">Reference proteome</keyword>
<protein>
    <recommendedName>
        <fullName evidence="5">Ferritin-like domain-containing protein</fullName>
    </recommendedName>
</protein>
<evidence type="ECO:0000313" key="2">
    <source>
        <dbReference type="EMBL" id="GEN04502.1"/>
    </source>
</evidence>
<dbReference type="EMBL" id="BAMW01000016">
    <property type="protein sequence ID" value="GAN63017.1"/>
    <property type="molecule type" value="Genomic_DNA"/>
</dbReference>
<reference evidence="2 4" key="2">
    <citation type="submission" date="2019-07" db="EMBL/GenBank/DDBJ databases">
        <title>Whole genome shotgun sequence of Acetobacter indonesiensis NBRC 16471.</title>
        <authorList>
            <person name="Hosoyama A."/>
            <person name="Uohara A."/>
            <person name="Ohji S."/>
            <person name="Ichikawa N."/>
        </authorList>
    </citation>
    <scope>NUCLEOTIDE SEQUENCE [LARGE SCALE GENOMIC DNA]</scope>
    <source>
        <strain evidence="2 4">NBRC 16471</strain>
    </source>
</reference>
<evidence type="ECO:0000313" key="3">
    <source>
        <dbReference type="Proteomes" id="UP000032673"/>
    </source>
</evidence>
<name>A0A6N3T5M4_9PROT</name>
<sequence>MFSRAFLLPFARAAQRIMGRGEGDALPAHGFLTMGSLSDIYSRLPDSIDDLPPPPNSDAVVEADYRARHWVSPAQGPLKPGSDEHKRAIAQMFRDTFNPYKPSVIDWPKLDPETLHRVTSLPIWDIAVQTEGKARLRMAAYARLVQDPDIKDAISRNAWEENRHKEVLSKLVAAYNITMAPEPPYIEPKDVEWAYLVTGFSECVDSFFAFGLFELAKRSEFFPAELIDTFEPVMQEECRHILLFANWLAWYRAVMPWYRRPYFEAKVWAVWAFLGYERLSLAKSVDDKGEVHTQDNNFTVTGAKDIANVQLSLPEFMDLCLAEDDRRFSGYDQRLLRPTTAPAIARVIRDVGRGWEFVSGLIKANRRS</sequence>
<dbReference type="SUPFAM" id="SSF47240">
    <property type="entry name" value="Ferritin-like"/>
    <property type="match status" value="1"/>
</dbReference>